<dbReference type="PANTHER" id="PTHR47052:SF3">
    <property type="entry name" value="INGRESSION PROTEIN 1"/>
    <property type="match status" value="1"/>
</dbReference>
<gene>
    <name evidence="3" type="ORF">OBBRIDRAFT_769863</name>
</gene>
<dbReference type="CDD" id="cd08681">
    <property type="entry name" value="C2_fungal_Inn1p-like"/>
    <property type="match status" value="1"/>
</dbReference>
<dbReference type="PROSITE" id="PS50004">
    <property type="entry name" value="C2"/>
    <property type="match status" value="1"/>
</dbReference>
<name>A0A8E2DRQ4_9APHY</name>
<dbReference type="InterPro" id="IPR052981">
    <property type="entry name" value="Ingression_C2_domain"/>
</dbReference>
<dbReference type="InterPro" id="IPR035892">
    <property type="entry name" value="C2_domain_sf"/>
</dbReference>
<protein>
    <recommendedName>
        <fullName evidence="2">C2 domain-containing protein</fullName>
    </recommendedName>
</protein>
<feature type="compositionally biased region" description="Pro residues" evidence="1">
    <location>
        <begin position="165"/>
        <end position="174"/>
    </location>
</feature>
<reference evidence="3 4" key="1">
    <citation type="submission" date="2016-07" db="EMBL/GenBank/DDBJ databases">
        <title>Draft genome of the white-rot fungus Obba rivulosa 3A-2.</title>
        <authorList>
            <consortium name="DOE Joint Genome Institute"/>
            <person name="Miettinen O."/>
            <person name="Riley R."/>
            <person name="Acob R."/>
            <person name="Barry K."/>
            <person name="Cullen D."/>
            <person name="De Vries R."/>
            <person name="Hainaut M."/>
            <person name="Hatakka A."/>
            <person name="Henrissat B."/>
            <person name="Hilden K."/>
            <person name="Kuo R."/>
            <person name="Labutti K."/>
            <person name="Lipzen A."/>
            <person name="Makela M.R."/>
            <person name="Sandor L."/>
            <person name="Spatafora J.W."/>
            <person name="Grigoriev I.V."/>
            <person name="Hibbett D.S."/>
        </authorList>
    </citation>
    <scope>NUCLEOTIDE SEQUENCE [LARGE SCALE GENOMIC DNA]</scope>
    <source>
        <strain evidence="3 4">3A-2</strain>
    </source>
</reference>
<dbReference type="InterPro" id="IPR000008">
    <property type="entry name" value="C2_dom"/>
</dbReference>
<dbReference type="OrthoDB" id="270970at2759"/>
<dbReference type="Gene3D" id="2.60.40.150">
    <property type="entry name" value="C2 domain"/>
    <property type="match status" value="1"/>
</dbReference>
<dbReference type="PANTHER" id="PTHR47052">
    <property type="entry name" value="CONSERVED SERINE PROLINE-RICH PROTEIN (AFU_ORTHOLOGUE AFUA_2G01790)"/>
    <property type="match status" value="1"/>
</dbReference>
<feature type="compositionally biased region" description="Polar residues" evidence="1">
    <location>
        <begin position="176"/>
        <end position="188"/>
    </location>
</feature>
<feature type="region of interest" description="Disordered" evidence="1">
    <location>
        <begin position="369"/>
        <end position="475"/>
    </location>
</feature>
<dbReference type="Pfam" id="PF00168">
    <property type="entry name" value="C2"/>
    <property type="match status" value="1"/>
</dbReference>
<evidence type="ECO:0000313" key="3">
    <source>
        <dbReference type="EMBL" id="OCH94439.1"/>
    </source>
</evidence>
<feature type="compositionally biased region" description="Pro residues" evidence="1">
    <location>
        <begin position="382"/>
        <end position="394"/>
    </location>
</feature>
<sequence length="475" mass="52335">MSDELGTLVVVVLKAKNLHDKHSLYKQDVFAQISLNDQAQKTGVDVRGGQHPVWDQELRLSISRNGSDKYRTLEVSCWSKEPRSEEIIGKGKVDITETLHSGEFDDWVPLELNGAYRGELYLEMTFFAAGPPPLQRRVSKFSPRDRLARPAQPYLYPPVNHGSPKTPPKTPPKSPQTLPVRSRPNSASHDPLTFAPTPTPPKTPPKSPQTLPVRSRPNSASYDPLTFAPAPTSPTGTYIAPGPTSRHSPPRDRDSPLPPIPEAHLNTVSIPAILRPGNPTSPPHVSHASLAPEHPLHARAPRAPSQSPPRAVPALPTHPRPGASIEYTPPSLRPGPPREGRPYPYNYPLVPPEPELPVSYVTAPAVASPLPDEPHGVHTPTPANPYPYVPPPKPSPRHRAPGHAKMRSREEHNQLLALALEREEEERHRRAAEQEERDRELARKLDLELNLEPEEGPEASTESRPPPARAMPGGW</sequence>
<evidence type="ECO:0000256" key="1">
    <source>
        <dbReference type="SAM" id="MobiDB-lite"/>
    </source>
</evidence>
<feature type="compositionally biased region" description="Pro residues" evidence="1">
    <location>
        <begin position="306"/>
        <end position="319"/>
    </location>
</feature>
<dbReference type="Proteomes" id="UP000250043">
    <property type="component" value="Unassembled WGS sequence"/>
</dbReference>
<evidence type="ECO:0000259" key="2">
    <source>
        <dbReference type="PROSITE" id="PS50004"/>
    </source>
</evidence>
<dbReference type="SUPFAM" id="SSF49562">
    <property type="entry name" value="C2 domain (Calcium/lipid-binding domain, CaLB)"/>
    <property type="match status" value="1"/>
</dbReference>
<dbReference type="PRINTS" id="PR01217">
    <property type="entry name" value="PRICHEXTENSN"/>
</dbReference>
<dbReference type="AlphaFoldDB" id="A0A8E2DRQ4"/>
<feature type="domain" description="C2" evidence="2">
    <location>
        <begin position="1"/>
        <end position="108"/>
    </location>
</feature>
<dbReference type="EMBL" id="KV722344">
    <property type="protein sequence ID" value="OCH94439.1"/>
    <property type="molecule type" value="Genomic_DNA"/>
</dbReference>
<keyword evidence="4" id="KW-1185">Reference proteome</keyword>
<organism evidence="3 4">
    <name type="scientific">Obba rivulosa</name>
    <dbReference type="NCBI Taxonomy" id="1052685"/>
    <lineage>
        <taxon>Eukaryota</taxon>
        <taxon>Fungi</taxon>
        <taxon>Dikarya</taxon>
        <taxon>Basidiomycota</taxon>
        <taxon>Agaricomycotina</taxon>
        <taxon>Agaricomycetes</taxon>
        <taxon>Polyporales</taxon>
        <taxon>Gelatoporiaceae</taxon>
        <taxon>Obba</taxon>
    </lineage>
</organism>
<accession>A0A8E2DRQ4</accession>
<feature type="region of interest" description="Disordered" evidence="1">
    <location>
        <begin position="298"/>
        <end position="346"/>
    </location>
</feature>
<feature type="compositionally biased region" description="Basic residues" evidence="1">
    <location>
        <begin position="395"/>
        <end position="406"/>
    </location>
</feature>
<dbReference type="SMART" id="SM00239">
    <property type="entry name" value="C2"/>
    <property type="match status" value="1"/>
</dbReference>
<feature type="region of interest" description="Disordered" evidence="1">
    <location>
        <begin position="149"/>
        <end position="263"/>
    </location>
</feature>
<proteinExistence type="predicted"/>
<evidence type="ECO:0000313" key="4">
    <source>
        <dbReference type="Proteomes" id="UP000250043"/>
    </source>
</evidence>
<dbReference type="InterPro" id="IPR037791">
    <property type="entry name" value="C2_fungal_Inn1"/>
</dbReference>
<feature type="compositionally biased region" description="Basic and acidic residues" evidence="1">
    <location>
        <begin position="425"/>
        <end position="447"/>
    </location>
</feature>
<feature type="compositionally biased region" description="Pro residues" evidence="1">
    <location>
        <begin position="197"/>
        <end position="207"/>
    </location>
</feature>